<dbReference type="Proteomes" id="UP000259273">
    <property type="component" value="Unassembled WGS sequence"/>
</dbReference>
<evidence type="ECO:0000256" key="2">
    <source>
        <dbReference type="ARBA" id="ARBA00010740"/>
    </source>
</evidence>
<accession>A0A3C1KJH0</accession>
<dbReference type="EMBL" id="DMND01000046">
    <property type="protein sequence ID" value="HAN26613.1"/>
    <property type="molecule type" value="Genomic_DNA"/>
</dbReference>
<name>A0A3C1KJH0_9GAMM</name>
<reference evidence="7 8" key="1">
    <citation type="journal article" date="2018" name="Nat. Biotechnol.">
        <title>A standardized bacterial taxonomy based on genome phylogeny substantially revises the tree of life.</title>
        <authorList>
            <person name="Parks D.H."/>
            <person name="Chuvochina M."/>
            <person name="Waite D.W."/>
            <person name="Rinke C."/>
            <person name="Skarshewski A."/>
            <person name="Chaumeil P.A."/>
            <person name="Hugenholtz P."/>
        </authorList>
    </citation>
    <scope>NUCLEOTIDE SEQUENCE [LARGE SCALE GENOMIC DNA]</scope>
    <source>
        <strain evidence="7">UBA9158</strain>
    </source>
</reference>
<evidence type="ECO:0000256" key="1">
    <source>
        <dbReference type="ARBA" id="ARBA00002868"/>
    </source>
</evidence>
<dbReference type="PANTHER" id="PTHR38099:SF1">
    <property type="entry name" value="LARGE RIBOSOMAL RNA SUBUNIT ACCUMULATION PROTEIN YCED"/>
    <property type="match status" value="1"/>
</dbReference>
<dbReference type="GO" id="GO:0005829">
    <property type="term" value="C:cytosol"/>
    <property type="evidence" value="ECO:0007669"/>
    <property type="project" value="TreeGrafter"/>
</dbReference>
<keyword evidence="4" id="KW-0690">Ribosome biogenesis</keyword>
<comment type="similarity">
    <text evidence="2">Belongs to the DUF177 domain family.</text>
</comment>
<sequence length="178" mass="19557">MLTDPLPASLDVRKAATRGATVRGTLKPLELPRFRDLLAADEGVIQAELAMSRDEEGRYVVHVITESSVTVTCQRCLRPMPAALHSDSTLAVVWTDEQARHLPASLDPLIAGEEEVSLRELVEDELILAMPPFSYHEQADCNTVLADLAAERVADEPVDRPNPFDVLAQLKPGDTHQE</sequence>
<dbReference type="Pfam" id="PF02620">
    <property type="entry name" value="YceD"/>
    <property type="match status" value="1"/>
</dbReference>
<dbReference type="InterPro" id="IPR003772">
    <property type="entry name" value="YceD"/>
</dbReference>
<evidence type="ECO:0000256" key="4">
    <source>
        <dbReference type="ARBA" id="ARBA00022517"/>
    </source>
</evidence>
<proteinExistence type="inferred from homology"/>
<evidence type="ECO:0000256" key="3">
    <source>
        <dbReference type="ARBA" id="ARBA00015716"/>
    </source>
</evidence>
<dbReference type="PANTHER" id="PTHR38099">
    <property type="entry name" value="LARGE RIBOSOMAL RNA SUBUNIT ACCUMULATION PROTEIN YCED"/>
    <property type="match status" value="1"/>
</dbReference>
<organism evidence="7 8">
    <name type="scientific">Haliea salexigens</name>
    <dbReference type="NCBI Taxonomy" id="287487"/>
    <lineage>
        <taxon>Bacteria</taxon>
        <taxon>Pseudomonadati</taxon>
        <taxon>Pseudomonadota</taxon>
        <taxon>Gammaproteobacteria</taxon>
        <taxon>Cellvibrionales</taxon>
        <taxon>Halieaceae</taxon>
        <taxon>Haliea</taxon>
    </lineage>
</organism>
<dbReference type="STRING" id="1121937.GCA_000423125_03498"/>
<dbReference type="InterPro" id="IPR039255">
    <property type="entry name" value="YceD_bac"/>
</dbReference>
<evidence type="ECO:0000256" key="6">
    <source>
        <dbReference type="SAM" id="MobiDB-lite"/>
    </source>
</evidence>
<evidence type="ECO:0000313" key="7">
    <source>
        <dbReference type="EMBL" id="HAN26613.1"/>
    </source>
</evidence>
<evidence type="ECO:0000313" key="8">
    <source>
        <dbReference type="Proteomes" id="UP000259273"/>
    </source>
</evidence>
<protein>
    <recommendedName>
        <fullName evidence="3">Large ribosomal RNA subunit accumulation protein YceD</fullName>
    </recommendedName>
    <alternativeName>
        <fullName evidence="5">23S rRNA accumulation protein YceD</fullName>
    </alternativeName>
</protein>
<comment type="caution">
    <text evidence="7">The sequence shown here is derived from an EMBL/GenBank/DDBJ whole genome shotgun (WGS) entry which is preliminary data.</text>
</comment>
<gene>
    <name evidence="7" type="ORF">DCP75_02605</name>
</gene>
<evidence type="ECO:0000256" key="5">
    <source>
        <dbReference type="ARBA" id="ARBA00031841"/>
    </source>
</evidence>
<dbReference type="AlphaFoldDB" id="A0A3C1KJH0"/>
<feature type="region of interest" description="Disordered" evidence="6">
    <location>
        <begin position="157"/>
        <end position="178"/>
    </location>
</feature>
<dbReference type="GO" id="GO:0042254">
    <property type="term" value="P:ribosome biogenesis"/>
    <property type="evidence" value="ECO:0007669"/>
    <property type="project" value="UniProtKB-KW"/>
</dbReference>
<comment type="function">
    <text evidence="1">Plays a role in synthesis, processing and/or stability of 23S rRNA.</text>
</comment>